<feature type="signal peptide" evidence="4">
    <location>
        <begin position="1"/>
        <end position="27"/>
    </location>
</feature>
<evidence type="ECO:0000256" key="1">
    <source>
        <dbReference type="ARBA" id="ARBA00004196"/>
    </source>
</evidence>
<evidence type="ECO:0000313" key="5">
    <source>
        <dbReference type="EMBL" id="QBY52088.1"/>
    </source>
</evidence>
<evidence type="ECO:0000256" key="3">
    <source>
        <dbReference type="SAM" id="Coils"/>
    </source>
</evidence>
<dbReference type="AlphaFoldDB" id="A0A4P7L927"/>
<dbReference type="Gene3D" id="2.40.30.170">
    <property type="match status" value="1"/>
</dbReference>
<dbReference type="PANTHER" id="PTHR32347">
    <property type="entry name" value="EFFLUX SYSTEM COMPONENT YKNX-RELATED"/>
    <property type="match status" value="1"/>
</dbReference>
<dbReference type="InterPro" id="IPR050465">
    <property type="entry name" value="UPF0194_transport"/>
</dbReference>
<dbReference type="OrthoDB" id="8558741at2"/>
<feature type="chain" id="PRO_5020284665" evidence="4">
    <location>
        <begin position="28"/>
        <end position="328"/>
    </location>
</feature>
<accession>A0A4P7L927</accession>
<protein>
    <submittedName>
        <fullName evidence="5">HlyD family efflux transporter periplasmic adaptor subunit</fullName>
    </submittedName>
</protein>
<evidence type="ECO:0000313" key="6">
    <source>
        <dbReference type="Proteomes" id="UP000295294"/>
    </source>
</evidence>
<dbReference type="EMBL" id="CP038635">
    <property type="protein sequence ID" value="QBY52088.1"/>
    <property type="molecule type" value="Genomic_DNA"/>
</dbReference>
<name>A0A4P7L927_9BURK</name>
<dbReference type="RefSeq" id="WP_135704401.1">
    <property type="nucleotide sequence ID" value="NZ_CP038635.1"/>
</dbReference>
<dbReference type="Gene3D" id="1.10.287.470">
    <property type="entry name" value="Helix hairpin bin"/>
    <property type="match status" value="2"/>
</dbReference>
<organism evidence="5 6">
    <name type="scientific">Cupriavidus oxalaticus</name>
    <dbReference type="NCBI Taxonomy" id="96344"/>
    <lineage>
        <taxon>Bacteria</taxon>
        <taxon>Pseudomonadati</taxon>
        <taxon>Pseudomonadota</taxon>
        <taxon>Betaproteobacteria</taxon>
        <taxon>Burkholderiales</taxon>
        <taxon>Burkholderiaceae</taxon>
        <taxon>Cupriavidus</taxon>
    </lineage>
</organism>
<dbReference type="Proteomes" id="UP000295294">
    <property type="component" value="Chromosome 2"/>
</dbReference>
<dbReference type="KEGG" id="cox:E0W60_12700"/>
<keyword evidence="2 3" id="KW-0175">Coiled coil</keyword>
<gene>
    <name evidence="5" type="ORF">E0W60_12700</name>
</gene>
<evidence type="ECO:0000256" key="4">
    <source>
        <dbReference type="SAM" id="SignalP"/>
    </source>
</evidence>
<evidence type="ECO:0000256" key="2">
    <source>
        <dbReference type="ARBA" id="ARBA00023054"/>
    </source>
</evidence>
<keyword evidence="4" id="KW-0732">Signal</keyword>
<dbReference type="STRING" id="1349762.GCA_001592245_00143"/>
<dbReference type="SUPFAM" id="SSF111369">
    <property type="entry name" value="HlyD-like secretion proteins"/>
    <property type="match status" value="2"/>
</dbReference>
<dbReference type="Gene3D" id="2.40.50.100">
    <property type="match status" value="1"/>
</dbReference>
<proteinExistence type="predicted"/>
<feature type="coiled-coil region" evidence="3">
    <location>
        <begin position="79"/>
        <end position="170"/>
    </location>
</feature>
<dbReference type="GO" id="GO:0030313">
    <property type="term" value="C:cell envelope"/>
    <property type="evidence" value="ECO:0007669"/>
    <property type="project" value="UniProtKB-SubCell"/>
</dbReference>
<sequence length="328" mass="34969">MNTVVSPLPLLARALPIAALLGAALLAAGCGKSGTDTWQGYIEGEFVSVASPFAGRLDTLSVQRGQQVAQGAALFALESDDERAARQQAEDQLRAAEAQLQDMKTGKRPVEVDVSRAQLAQAQAQAQRSAAALRRDERQFEIGGIAQAQLDESRAQARSDAARVRELQRDIDVARLPGRDAQQAAQAAQVAAARAALAQADWKLSRKTVAATQAGLVYDTPYRLGEWVPAGSPVVRMLPPGNVKVRFYVPEAVVGALRNGQAVQVRCDGCAAPVAASITYVANEAEFTPPVIYSNETRNKLVFLVEARPSAADAIKLRPGQPVEVVRQ</sequence>
<comment type="subcellular location">
    <subcellularLocation>
        <location evidence="1">Cell envelope</location>
    </subcellularLocation>
</comment>
<dbReference type="PANTHER" id="PTHR32347:SF23">
    <property type="entry name" value="BLL5650 PROTEIN"/>
    <property type="match status" value="1"/>
</dbReference>
<reference evidence="5 6" key="1">
    <citation type="submission" date="2019-03" db="EMBL/GenBank/DDBJ databases">
        <title>Efficiently degradation of phenoxyalkanoic acid herbicides by Cupriavidus oxalaticus strain X32.</title>
        <authorList>
            <person name="Sheng X."/>
        </authorList>
    </citation>
    <scope>NUCLEOTIDE SEQUENCE [LARGE SCALE GENOMIC DNA]</scope>
    <source>
        <strain evidence="5 6">X32</strain>
    </source>
</reference>